<accession>A0A840V866</accession>
<evidence type="ECO:0000256" key="1">
    <source>
        <dbReference type="SAM" id="Phobius"/>
    </source>
</evidence>
<keyword evidence="1" id="KW-0812">Transmembrane</keyword>
<keyword evidence="3" id="KW-1185">Reference proteome</keyword>
<feature type="transmembrane region" description="Helical" evidence="1">
    <location>
        <begin position="21"/>
        <end position="38"/>
    </location>
</feature>
<keyword evidence="1" id="KW-1133">Transmembrane helix</keyword>
<dbReference type="AlphaFoldDB" id="A0A840V866"/>
<reference evidence="2 3" key="1">
    <citation type="submission" date="2020-08" db="EMBL/GenBank/DDBJ databases">
        <title>Genomic Encyclopedia of Type Strains, Phase IV (KMG-IV): sequencing the most valuable type-strain genomes for metagenomic binning, comparative biology and taxonomic classification.</title>
        <authorList>
            <person name="Goeker M."/>
        </authorList>
    </citation>
    <scope>NUCLEOTIDE SEQUENCE [LARGE SCALE GENOMIC DNA]</scope>
    <source>
        <strain evidence="2 3">YC6886</strain>
    </source>
</reference>
<dbReference type="EMBL" id="JACHFD010000004">
    <property type="protein sequence ID" value="MBB5350928.1"/>
    <property type="molecule type" value="Genomic_DNA"/>
</dbReference>
<name>A0A840V866_9BACT</name>
<proteinExistence type="predicted"/>
<evidence type="ECO:0000313" key="3">
    <source>
        <dbReference type="Proteomes" id="UP000557717"/>
    </source>
</evidence>
<protein>
    <submittedName>
        <fullName evidence="2">Uncharacterized protein</fullName>
    </submittedName>
</protein>
<dbReference type="Proteomes" id="UP000557717">
    <property type="component" value="Unassembled WGS sequence"/>
</dbReference>
<evidence type="ECO:0000313" key="2">
    <source>
        <dbReference type="EMBL" id="MBB5350928.1"/>
    </source>
</evidence>
<dbReference type="RefSeq" id="WP_281375551.1">
    <property type="nucleotide sequence ID" value="NZ_JACHFD010000004.1"/>
</dbReference>
<gene>
    <name evidence="2" type="ORF">HNR46_001162</name>
</gene>
<comment type="caution">
    <text evidence="2">The sequence shown here is derived from an EMBL/GenBank/DDBJ whole genome shotgun (WGS) entry which is preliminary data.</text>
</comment>
<sequence>MVNFIQRIKRLRRISTRYDKLATVCFNSIFLAPVLDWIRSL</sequence>
<organism evidence="2 3">
    <name type="scientific">Haloferula luteola</name>
    <dbReference type="NCBI Taxonomy" id="595692"/>
    <lineage>
        <taxon>Bacteria</taxon>
        <taxon>Pseudomonadati</taxon>
        <taxon>Verrucomicrobiota</taxon>
        <taxon>Verrucomicrobiia</taxon>
        <taxon>Verrucomicrobiales</taxon>
        <taxon>Verrucomicrobiaceae</taxon>
        <taxon>Haloferula</taxon>
    </lineage>
</organism>
<keyword evidence="1" id="KW-0472">Membrane</keyword>